<feature type="zinc finger region" description="C3H1-type" evidence="19">
    <location>
        <begin position="117"/>
        <end position="142"/>
    </location>
</feature>
<keyword evidence="24" id="KW-1185">Reference proteome</keyword>
<feature type="compositionally biased region" description="Basic residues" evidence="21">
    <location>
        <begin position="50"/>
        <end position="61"/>
    </location>
</feature>
<dbReference type="Proteomes" id="UP000242146">
    <property type="component" value="Unassembled WGS sequence"/>
</dbReference>
<dbReference type="EMBL" id="MCGT01000025">
    <property type="protein sequence ID" value="ORX49933.1"/>
    <property type="molecule type" value="Genomic_DNA"/>
</dbReference>
<comment type="cofactor">
    <cofactor evidence="1 20">
        <name>FMN</name>
        <dbReference type="ChEBI" id="CHEBI:58210"/>
    </cofactor>
</comment>
<dbReference type="EC" id="1.3.1.89" evidence="2 20"/>
<evidence type="ECO:0000256" key="15">
    <source>
        <dbReference type="ARBA" id="ARBA00048266"/>
    </source>
</evidence>
<evidence type="ECO:0000256" key="5">
    <source>
        <dbReference type="ARBA" id="ARBA00022643"/>
    </source>
</evidence>
<evidence type="ECO:0000313" key="24">
    <source>
        <dbReference type="Proteomes" id="UP000242146"/>
    </source>
</evidence>
<comment type="caution">
    <text evidence="23">The sequence shown here is derived from an EMBL/GenBank/DDBJ whole genome shotgun (WGS) entry which is preliminary data.</text>
</comment>
<keyword evidence="4 20" id="KW-0285">Flavoprotein</keyword>
<dbReference type="Gene3D" id="3.20.20.70">
    <property type="entry name" value="Aldolase class I"/>
    <property type="match status" value="1"/>
</dbReference>
<evidence type="ECO:0000256" key="11">
    <source>
        <dbReference type="ARBA" id="ARBA00022833"/>
    </source>
</evidence>
<dbReference type="InterPro" id="IPR036855">
    <property type="entry name" value="Znf_CCCH_sf"/>
</dbReference>
<evidence type="ECO:0000256" key="9">
    <source>
        <dbReference type="ARBA" id="ARBA00022737"/>
    </source>
</evidence>
<dbReference type="SUPFAM" id="SSF90229">
    <property type="entry name" value="CCCH zinc finger"/>
    <property type="match status" value="1"/>
</dbReference>
<evidence type="ECO:0000256" key="18">
    <source>
        <dbReference type="ARBA" id="ARBA00049513"/>
    </source>
</evidence>
<dbReference type="GO" id="GO:0008270">
    <property type="term" value="F:zinc ion binding"/>
    <property type="evidence" value="ECO:0007669"/>
    <property type="project" value="UniProtKB-KW"/>
</dbReference>
<reference evidence="23 24" key="1">
    <citation type="submission" date="2016-07" db="EMBL/GenBank/DDBJ databases">
        <title>Pervasive Adenine N6-methylation of Active Genes in Fungi.</title>
        <authorList>
            <consortium name="DOE Joint Genome Institute"/>
            <person name="Mondo S.J."/>
            <person name="Dannebaum R.O."/>
            <person name="Kuo R.C."/>
            <person name="Labutti K."/>
            <person name="Haridas S."/>
            <person name="Kuo A."/>
            <person name="Salamov A."/>
            <person name="Ahrendt S.R."/>
            <person name="Lipzen A."/>
            <person name="Sullivan W."/>
            <person name="Andreopoulos W.B."/>
            <person name="Clum A."/>
            <person name="Lindquist E."/>
            <person name="Daum C."/>
            <person name="Ramamoorthy G.K."/>
            <person name="Gryganskyi A."/>
            <person name="Culley D."/>
            <person name="Magnuson J.K."/>
            <person name="James T.Y."/>
            <person name="O'Malley M.A."/>
            <person name="Stajich J.E."/>
            <person name="Spatafora J.W."/>
            <person name="Visel A."/>
            <person name="Grigoriev I.V."/>
        </authorList>
    </citation>
    <scope>NUCLEOTIDE SEQUENCE [LARGE SCALE GENOMIC DNA]</scope>
    <source>
        <strain evidence="23 24">NRRL 3301</strain>
    </source>
</reference>
<comment type="catalytic activity">
    <reaction evidence="17">
        <text>a 5,6-dihydrouridine in mRNA + NADP(+) = a uridine in mRNA + NADPH + H(+)</text>
        <dbReference type="Rhea" id="RHEA:69855"/>
        <dbReference type="Rhea" id="RHEA-COMP:14658"/>
        <dbReference type="Rhea" id="RHEA-COMP:17789"/>
        <dbReference type="ChEBI" id="CHEBI:15378"/>
        <dbReference type="ChEBI" id="CHEBI:57783"/>
        <dbReference type="ChEBI" id="CHEBI:58349"/>
        <dbReference type="ChEBI" id="CHEBI:65315"/>
        <dbReference type="ChEBI" id="CHEBI:74443"/>
    </reaction>
    <physiologicalReaction direction="right-to-left" evidence="17">
        <dbReference type="Rhea" id="RHEA:69857"/>
    </physiologicalReaction>
</comment>
<evidence type="ECO:0000256" key="10">
    <source>
        <dbReference type="ARBA" id="ARBA00022771"/>
    </source>
</evidence>
<dbReference type="PANTHER" id="PTHR45846">
    <property type="entry name" value="TRNA-DIHYDROURIDINE(47) SYNTHASE [NAD(P)(+)]-LIKE"/>
    <property type="match status" value="1"/>
</dbReference>
<feature type="region of interest" description="Disordered" evidence="21">
    <location>
        <begin position="1"/>
        <end position="72"/>
    </location>
</feature>
<evidence type="ECO:0000256" key="17">
    <source>
        <dbReference type="ARBA" id="ARBA00049447"/>
    </source>
</evidence>
<dbReference type="Pfam" id="PF01207">
    <property type="entry name" value="Dus"/>
    <property type="match status" value="1"/>
</dbReference>
<comment type="catalytic activity">
    <reaction evidence="18">
        <text>5,6-dihydrouridine(47) in tRNA + NADP(+) = uridine(47) in tRNA + NADPH + H(+)</text>
        <dbReference type="Rhea" id="RHEA:53360"/>
        <dbReference type="Rhea" id="RHEA-COMP:13539"/>
        <dbReference type="Rhea" id="RHEA-COMP:13540"/>
        <dbReference type="ChEBI" id="CHEBI:15378"/>
        <dbReference type="ChEBI" id="CHEBI:57783"/>
        <dbReference type="ChEBI" id="CHEBI:58349"/>
        <dbReference type="ChEBI" id="CHEBI:65315"/>
        <dbReference type="ChEBI" id="CHEBI:74443"/>
        <dbReference type="EC" id="1.3.1.89"/>
    </reaction>
    <physiologicalReaction direction="right-to-left" evidence="18">
        <dbReference type="Rhea" id="RHEA:53362"/>
    </physiologicalReaction>
</comment>
<keyword evidence="11 19" id="KW-0862">Zinc</keyword>
<comment type="catalytic activity">
    <reaction evidence="15">
        <text>5,6-dihydrouridine(47) in tRNA + NAD(+) = uridine(47) in tRNA + NADH + H(+)</text>
        <dbReference type="Rhea" id="RHEA:53364"/>
        <dbReference type="Rhea" id="RHEA-COMP:13539"/>
        <dbReference type="Rhea" id="RHEA-COMP:13540"/>
        <dbReference type="ChEBI" id="CHEBI:15378"/>
        <dbReference type="ChEBI" id="CHEBI:57540"/>
        <dbReference type="ChEBI" id="CHEBI:57945"/>
        <dbReference type="ChEBI" id="CHEBI:65315"/>
        <dbReference type="ChEBI" id="CHEBI:74443"/>
        <dbReference type="EC" id="1.3.1.89"/>
    </reaction>
    <physiologicalReaction direction="right-to-left" evidence="15">
        <dbReference type="Rhea" id="RHEA:53366"/>
    </physiologicalReaction>
</comment>
<evidence type="ECO:0000256" key="6">
    <source>
        <dbReference type="ARBA" id="ARBA00022664"/>
    </source>
</evidence>
<evidence type="ECO:0000256" key="20">
    <source>
        <dbReference type="RuleBase" id="RU291113"/>
    </source>
</evidence>
<comment type="similarity">
    <text evidence="20">Belongs to the dus family. Dus3 subfamily.</text>
</comment>
<feature type="compositionally biased region" description="Acidic residues" evidence="21">
    <location>
        <begin position="26"/>
        <end position="41"/>
    </location>
</feature>
<keyword evidence="10 19" id="KW-0863">Zinc-finger</keyword>
<evidence type="ECO:0000256" key="7">
    <source>
        <dbReference type="ARBA" id="ARBA00022694"/>
    </source>
</evidence>
<feature type="domain" description="C3H1-type" evidence="22">
    <location>
        <begin position="117"/>
        <end position="142"/>
    </location>
</feature>
<feature type="compositionally biased region" description="Basic and acidic residues" evidence="21">
    <location>
        <begin position="16"/>
        <end position="25"/>
    </location>
</feature>
<dbReference type="InterPro" id="IPR035587">
    <property type="entry name" value="DUS-like_FMN-bd"/>
</dbReference>
<evidence type="ECO:0000256" key="14">
    <source>
        <dbReference type="ARBA" id="ARBA00023027"/>
    </source>
</evidence>
<keyword evidence="13 20" id="KW-0560">Oxidoreductase</keyword>
<keyword evidence="14 20" id="KW-0520">NAD</keyword>
<comment type="function">
    <text evidence="20">Catalyzes the synthesis of dihydrouridine, a modified base found in the D-loop of most tRNAs. Specifically modifies U47 in cytoplasmic tRNAs.</text>
</comment>
<protein>
    <recommendedName>
        <fullName evidence="3 20">tRNA-dihydrouridine(47) synthase [NAD(P)(+)]</fullName>
        <ecNumber evidence="2 20">1.3.1.89</ecNumber>
    </recommendedName>
    <alternativeName>
        <fullName evidence="20">tRNA-dihydrouridine synthase 3</fullName>
    </alternativeName>
</protein>
<evidence type="ECO:0000259" key="22">
    <source>
        <dbReference type="PROSITE" id="PS50103"/>
    </source>
</evidence>
<dbReference type="GO" id="GO:0106414">
    <property type="term" value="F:mRNA dihydrouridine synthase activity"/>
    <property type="evidence" value="ECO:0007669"/>
    <property type="project" value="RHEA"/>
</dbReference>
<dbReference type="InterPro" id="IPR013785">
    <property type="entry name" value="Aldolase_TIM"/>
</dbReference>
<dbReference type="OrthoDB" id="259935at2759"/>
<evidence type="ECO:0000256" key="16">
    <source>
        <dbReference type="ARBA" id="ARBA00048342"/>
    </source>
</evidence>
<accession>A0A1X2GBR7</accession>
<evidence type="ECO:0000256" key="8">
    <source>
        <dbReference type="ARBA" id="ARBA00022723"/>
    </source>
</evidence>
<keyword evidence="5 20" id="KW-0288">FMN</keyword>
<comment type="catalytic activity">
    <reaction evidence="16">
        <text>a 5,6-dihydrouridine in mRNA + NAD(+) = a uridine in mRNA + NADH + H(+)</text>
        <dbReference type="Rhea" id="RHEA:69851"/>
        <dbReference type="Rhea" id="RHEA-COMP:14658"/>
        <dbReference type="Rhea" id="RHEA-COMP:17789"/>
        <dbReference type="ChEBI" id="CHEBI:15378"/>
        <dbReference type="ChEBI" id="CHEBI:57540"/>
        <dbReference type="ChEBI" id="CHEBI:57945"/>
        <dbReference type="ChEBI" id="CHEBI:65315"/>
        <dbReference type="ChEBI" id="CHEBI:74443"/>
    </reaction>
    <physiologicalReaction direction="right-to-left" evidence="16">
        <dbReference type="Rhea" id="RHEA:69853"/>
    </physiologicalReaction>
</comment>
<organism evidence="23 24">
    <name type="scientific">Hesseltinella vesiculosa</name>
    <dbReference type="NCBI Taxonomy" id="101127"/>
    <lineage>
        <taxon>Eukaryota</taxon>
        <taxon>Fungi</taxon>
        <taxon>Fungi incertae sedis</taxon>
        <taxon>Mucoromycota</taxon>
        <taxon>Mucoromycotina</taxon>
        <taxon>Mucoromycetes</taxon>
        <taxon>Mucorales</taxon>
        <taxon>Cunninghamellaceae</taxon>
        <taxon>Hesseltinella</taxon>
    </lineage>
</organism>
<dbReference type="AlphaFoldDB" id="A0A1X2GBR7"/>
<dbReference type="SUPFAM" id="SSF51395">
    <property type="entry name" value="FMN-linked oxidoreductases"/>
    <property type="match status" value="1"/>
</dbReference>
<keyword evidence="7 20" id="KW-0819">tRNA processing</keyword>
<name>A0A1X2GBR7_9FUNG</name>
<dbReference type="Pfam" id="PF25585">
    <property type="entry name" value="zf-CCCH_DUS3L"/>
    <property type="match status" value="2"/>
</dbReference>
<dbReference type="Gene3D" id="4.10.1000.10">
    <property type="entry name" value="Zinc finger, CCCH-type"/>
    <property type="match status" value="1"/>
</dbReference>
<proteinExistence type="inferred from homology"/>
<keyword evidence="8 19" id="KW-0479">Metal-binding</keyword>
<dbReference type="GO" id="GO:0050660">
    <property type="term" value="F:flavin adenine dinucleotide binding"/>
    <property type="evidence" value="ECO:0007669"/>
    <property type="project" value="UniProtKB-UniRule"/>
</dbReference>
<sequence>MSTTEDRRTGQASIKAEFRKERWFDDDNENYDGGADADDAAESDKPQETKKRRFDKAKSKAGRGMNRGDRGKRRLEDKIKLCPAVSREEKCKFGETCRFSHDLQAYMASKPADLGDRCVNFDLFGKCSYGYKCRYLKAHLDENSKLVTNEEVSNTKPTFTLNGIEPDFQFNLLKKQHEYKLAPKFMKIAKLEVDAMQNMMEENRKMKSDDPSATTYTDFDEYLPRYIRAKGMRDGLGEEEIQEQIKGVGPIDTEKNKKIVDFTGKTYLAPLTTVGNLPFRRICKEFGVGVTCSEMALAGPLIRGHQSEWALTKRHVSEDIFGIQLAGGNVGQVAEACELLNETVQADFVDLNMGCPIDLIYNQGAGTALIDSRGKMSKMLRAMNYCMDIPVTVKFRTGIKDKEPVADKLVHRCEELSIPLGTIHGRSRLQRYTREADWGYIKYLKTETKSMKLFGNGDVMSYEEYYRHMDETGVDGIMIGRGALIKPWIFDEIENKRHWDISSTERFDMMKKFCNFGLEHWGSDSQGVNATRRFLCEWQSFLYRYIPIGLMEVYPQHINDRAPPYYGRDELETLMASPRASDWVKLTERILGPAPEDFQFIPKHKSNSFNVEG</sequence>
<evidence type="ECO:0000256" key="3">
    <source>
        <dbReference type="ARBA" id="ARBA00022143"/>
    </source>
</evidence>
<dbReference type="STRING" id="101127.A0A1X2GBR7"/>
<dbReference type="GO" id="GO:0006397">
    <property type="term" value="P:mRNA processing"/>
    <property type="evidence" value="ECO:0007669"/>
    <property type="project" value="UniProtKB-KW"/>
</dbReference>
<evidence type="ECO:0000256" key="1">
    <source>
        <dbReference type="ARBA" id="ARBA00001917"/>
    </source>
</evidence>
<feature type="domain" description="C3H1-type" evidence="22">
    <location>
        <begin position="76"/>
        <end position="104"/>
    </location>
</feature>
<feature type="zinc finger region" description="C3H1-type" evidence="19">
    <location>
        <begin position="76"/>
        <end position="104"/>
    </location>
</feature>
<dbReference type="CDD" id="cd02801">
    <property type="entry name" value="DUS_like_FMN"/>
    <property type="match status" value="1"/>
</dbReference>
<dbReference type="InterPro" id="IPR000571">
    <property type="entry name" value="Znf_CCCH"/>
</dbReference>
<dbReference type="PANTHER" id="PTHR45846:SF1">
    <property type="entry name" value="TRNA-DIHYDROURIDINE(47) SYNTHASE [NAD(P)(+)]-LIKE"/>
    <property type="match status" value="1"/>
</dbReference>
<evidence type="ECO:0000256" key="13">
    <source>
        <dbReference type="ARBA" id="ARBA00023002"/>
    </source>
</evidence>
<evidence type="ECO:0000256" key="19">
    <source>
        <dbReference type="PROSITE-ProRule" id="PRU00723"/>
    </source>
</evidence>
<evidence type="ECO:0000256" key="12">
    <source>
        <dbReference type="ARBA" id="ARBA00022857"/>
    </source>
</evidence>
<dbReference type="PROSITE" id="PS50103">
    <property type="entry name" value="ZF_C3H1"/>
    <property type="match status" value="2"/>
</dbReference>
<dbReference type="FunFam" id="3.20.20.70:FF:000067">
    <property type="entry name" value="tRNA-dihydrouridine(47) synthase [NAD(P)(+)]"/>
    <property type="match status" value="1"/>
</dbReference>
<keyword evidence="6" id="KW-0507">mRNA processing</keyword>
<keyword evidence="12 20" id="KW-0521">NADP</keyword>
<dbReference type="SMART" id="SM00356">
    <property type="entry name" value="ZnF_C3H1"/>
    <property type="match status" value="2"/>
</dbReference>
<dbReference type="FunFam" id="4.10.1000.10:FF:000029">
    <property type="entry name" value="tRNA-dihydrouridine(47) synthase [NAD(P)(+)]"/>
    <property type="match status" value="1"/>
</dbReference>
<keyword evidence="9" id="KW-0677">Repeat</keyword>
<dbReference type="GO" id="GO:0003723">
    <property type="term" value="F:RNA binding"/>
    <property type="evidence" value="ECO:0007669"/>
    <property type="project" value="TreeGrafter"/>
</dbReference>
<evidence type="ECO:0000256" key="2">
    <source>
        <dbReference type="ARBA" id="ARBA00012376"/>
    </source>
</evidence>
<dbReference type="GO" id="GO:0102265">
    <property type="term" value="F:tRNA-dihydrouridine47 synthase activity"/>
    <property type="evidence" value="ECO:0007669"/>
    <property type="project" value="UniProtKB-EC"/>
</dbReference>
<evidence type="ECO:0000256" key="4">
    <source>
        <dbReference type="ARBA" id="ARBA00022630"/>
    </source>
</evidence>
<evidence type="ECO:0000256" key="21">
    <source>
        <dbReference type="SAM" id="MobiDB-lite"/>
    </source>
</evidence>
<gene>
    <name evidence="23" type="ORF">DM01DRAFT_1347726</name>
</gene>
<dbReference type="GO" id="GO:0034399">
    <property type="term" value="C:nuclear periphery"/>
    <property type="evidence" value="ECO:0007669"/>
    <property type="project" value="EnsemblFungi"/>
</dbReference>
<evidence type="ECO:0000313" key="23">
    <source>
        <dbReference type="EMBL" id="ORX49933.1"/>
    </source>
</evidence>